<keyword evidence="1" id="KW-0175">Coiled coil</keyword>
<gene>
    <name evidence="3" type="ORF">CEURO_LOCUS5433</name>
</gene>
<feature type="compositionally biased region" description="Polar residues" evidence="2">
    <location>
        <begin position="80"/>
        <end position="99"/>
    </location>
</feature>
<feature type="coiled-coil region" evidence="1">
    <location>
        <begin position="40"/>
        <end position="67"/>
    </location>
</feature>
<evidence type="ECO:0000256" key="1">
    <source>
        <dbReference type="SAM" id="Coils"/>
    </source>
</evidence>
<accession>A0A9P0YTU5</accession>
<keyword evidence="4" id="KW-1185">Reference proteome</keyword>
<feature type="region of interest" description="Disordered" evidence="2">
    <location>
        <begin position="73"/>
        <end position="106"/>
    </location>
</feature>
<evidence type="ECO:0000313" key="4">
    <source>
        <dbReference type="Proteomes" id="UP001152484"/>
    </source>
</evidence>
<proteinExistence type="predicted"/>
<dbReference type="EMBL" id="CAMAPE010000009">
    <property type="protein sequence ID" value="CAH9074974.1"/>
    <property type="molecule type" value="Genomic_DNA"/>
</dbReference>
<protein>
    <submittedName>
        <fullName evidence="3">Uncharacterized protein</fullName>
    </submittedName>
</protein>
<evidence type="ECO:0000256" key="2">
    <source>
        <dbReference type="SAM" id="MobiDB-lite"/>
    </source>
</evidence>
<dbReference type="Proteomes" id="UP001152484">
    <property type="component" value="Unassembled WGS sequence"/>
</dbReference>
<dbReference type="AlphaFoldDB" id="A0A9P0YTU5"/>
<organism evidence="3 4">
    <name type="scientific">Cuscuta europaea</name>
    <name type="common">European dodder</name>
    <dbReference type="NCBI Taxonomy" id="41803"/>
    <lineage>
        <taxon>Eukaryota</taxon>
        <taxon>Viridiplantae</taxon>
        <taxon>Streptophyta</taxon>
        <taxon>Embryophyta</taxon>
        <taxon>Tracheophyta</taxon>
        <taxon>Spermatophyta</taxon>
        <taxon>Magnoliopsida</taxon>
        <taxon>eudicotyledons</taxon>
        <taxon>Gunneridae</taxon>
        <taxon>Pentapetalae</taxon>
        <taxon>asterids</taxon>
        <taxon>lamiids</taxon>
        <taxon>Solanales</taxon>
        <taxon>Convolvulaceae</taxon>
        <taxon>Cuscuteae</taxon>
        <taxon>Cuscuta</taxon>
        <taxon>Cuscuta subgen. Cuscuta</taxon>
    </lineage>
</organism>
<name>A0A9P0YTU5_CUSEU</name>
<evidence type="ECO:0000313" key="3">
    <source>
        <dbReference type="EMBL" id="CAH9074974.1"/>
    </source>
</evidence>
<sequence length="133" mass="14283">MRELICQNSDVVRQMAMLEESLRQMTMRAEAADRGKAEAERFAAEALERASKEAEAAKADAVEKAREDAVSGFLAGGGEQRSTNSGCPRSWSPRSTSGVTGPAWNGFPRRANNTMMGVSFLLKPSSTGGWPAT</sequence>
<reference evidence="3" key="1">
    <citation type="submission" date="2022-07" db="EMBL/GenBank/DDBJ databases">
        <authorList>
            <person name="Macas J."/>
            <person name="Novak P."/>
            <person name="Neumann P."/>
        </authorList>
    </citation>
    <scope>NUCLEOTIDE SEQUENCE</scope>
</reference>
<comment type="caution">
    <text evidence="3">The sequence shown here is derived from an EMBL/GenBank/DDBJ whole genome shotgun (WGS) entry which is preliminary data.</text>
</comment>